<evidence type="ECO:0000313" key="2">
    <source>
        <dbReference type="EMBL" id="MBB6097400.1"/>
    </source>
</evidence>
<sequence>MSYRTPLLQALVVVAATFILSTLTSGILGSQLDLRDLATAGMASLGTAVLYLVAHTIGSRFG</sequence>
<reference evidence="2 3" key="1">
    <citation type="submission" date="2020-08" db="EMBL/GenBank/DDBJ databases">
        <title>Genomic Encyclopedia of Type Strains, Phase IV (KMG-IV): sequencing the most valuable type-strain genomes for metagenomic binning, comparative biology and taxonomic classification.</title>
        <authorList>
            <person name="Goeker M."/>
        </authorList>
    </citation>
    <scope>NUCLEOTIDE SEQUENCE [LARGE SCALE GENOMIC DNA]</scope>
    <source>
        <strain evidence="2 3">DSM 21458</strain>
    </source>
</reference>
<dbReference type="AlphaFoldDB" id="A0A841HYV8"/>
<keyword evidence="1" id="KW-0472">Membrane</keyword>
<keyword evidence="1" id="KW-0812">Transmembrane</keyword>
<gene>
    <name evidence="2" type="ORF">HNR42_000814</name>
</gene>
<keyword evidence="3" id="KW-1185">Reference proteome</keyword>
<feature type="transmembrane region" description="Helical" evidence="1">
    <location>
        <begin position="39"/>
        <end position="58"/>
    </location>
</feature>
<proteinExistence type="predicted"/>
<name>A0A841HYV8_9DEIO</name>
<organism evidence="2 3">
    <name type="scientific">Deinobacterium chartae</name>
    <dbReference type="NCBI Taxonomy" id="521158"/>
    <lineage>
        <taxon>Bacteria</taxon>
        <taxon>Thermotogati</taxon>
        <taxon>Deinococcota</taxon>
        <taxon>Deinococci</taxon>
        <taxon>Deinococcales</taxon>
        <taxon>Deinococcaceae</taxon>
        <taxon>Deinobacterium</taxon>
    </lineage>
</organism>
<comment type="caution">
    <text evidence="2">The sequence shown here is derived from an EMBL/GenBank/DDBJ whole genome shotgun (WGS) entry which is preliminary data.</text>
</comment>
<accession>A0A841HYV8</accession>
<evidence type="ECO:0000256" key="1">
    <source>
        <dbReference type="SAM" id="Phobius"/>
    </source>
</evidence>
<keyword evidence="1" id="KW-1133">Transmembrane helix</keyword>
<evidence type="ECO:0000313" key="3">
    <source>
        <dbReference type="Proteomes" id="UP000569951"/>
    </source>
</evidence>
<dbReference type="Proteomes" id="UP000569951">
    <property type="component" value="Unassembled WGS sequence"/>
</dbReference>
<protein>
    <submittedName>
        <fullName evidence="2">Uncharacterized protein</fullName>
    </submittedName>
</protein>
<dbReference type="EMBL" id="JACHHG010000002">
    <property type="protein sequence ID" value="MBB6097400.1"/>
    <property type="molecule type" value="Genomic_DNA"/>
</dbReference>
<dbReference type="RefSeq" id="WP_183984745.1">
    <property type="nucleotide sequence ID" value="NZ_JACHHG010000002.1"/>
</dbReference>